<dbReference type="EMBL" id="LR797495">
    <property type="protein sequence ID" value="CAB4220506.1"/>
    <property type="molecule type" value="Genomic_DNA"/>
</dbReference>
<dbReference type="GO" id="GO:0001897">
    <property type="term" value="P:symbiont-mediated cytolysis of host cell"/>
    <property type="evidence" value="ECO:0007669"/>
    <property type="project" value="UniProtKB-ARBA"/>
</dbReference>
<dbReference type="EMBL" id="LR797136">
    <property type="protein sequence ID" value="CAB4189407.1"/>
    <property type="molecule type" value="Genomic_DNA"/>
</dbReference>
<accession>A0A6J5Q4S1</accession>
<dbReference type="EMBL" id="LR797077">
    <property type="protein sequence ID" value="CAB4185183.1"/>
    <property type="molecule type" value="Genomic_DNA"/>
</dbReference>
<evidence type="ECO:0000259" key="3">
    <source>
        <dbReference type="SMART" id="SM00644"/>
    </source>
</evidence>
<dbReference type="SUPFAM" id="SSF55846">
    <property type="entry name" value="N-acetylmuramoyl-L-alanine amidase-like"/>
    <property type="match status" value="1"/>
</dbReference>
<protein>
    <submittedName>
        <fullName evidence="4">N-acetylmuramoyl-L-alanine amidase domain</fullName>
    </submittedName>
</protein>
<sequence>MFAYDLRHWKTIEEFKTHLSQHLPAVARWARGVVIHHTWKPGVNDWRGAPTMEGMKNYYVAMGWTAGPHLFIAGDSPNPETAGIWQMTPLNLRGIHAGRYNTTHWGIEVVGNYDAQPWGAQTNDLTLGAAAALMQWQTIPATYNTVRGHRETGSPKTCPGRMVNMDTFRAELAAMMRGK</sequence>
<evidence type="ECO:0000313" key="7">
    <source>
        <dbReference type="EMBL" id="CAB4217212.1"/>
    </source>
</evidence>
<dbReference type="EMBL" id="LR797444">
    <property type="protein sequence ID" value="CAB4217212.1"/>
    <property type="molecule type" value="Genomic_DNA"/>
</dbReference>
<dbReference type="SMART" id="SM00644">
    <property type="entry name" value="Ami_2"/>
    <property type="match status" value="1"/>
</dbReference>
<dbReference type="GO" id="GO:0008745">
    <property type="term" value="F:N-acetylmuramoyl-L-alanine amidase activity"/>
    <property type="evidence" value="ECO:0007669"/>
    <property type="project" value="InterPro"/>
</dbReference>
<dbReference type="InterPro" id="IPR002502">
    <property type="entry name" value="Amidase_domain"/>
</dbReference>
<dbReference type="EMBL" id="LR796972">
    <property type="protein sequence ID" value="CAB4179113.1"/>
    <property type="molecule type" value="Genomic_DNA"/>
</dbReference>
<evidence type="ECO:0000313" key="5">
    <source>
        <dbReference type="EMBL" id="CAB4185183.1"/>
    </source>
</evidence>
<evidence type="ECO:0000256" key="1">
    <source>
        <dbReference type="ARBA" id="ARBA00022529"/>
    </source>
</evidence>
<gene>
    <name evidence="4" type="ORF">UFOVP1029_33</name>
    <name evidence="5" type="ORF">UFOVP1129_33</name>
    <name evidence="6" type="ORF">UFOVP1188_33</name>
    <name evidence="7" type="ORF">UFOVP1490_14</name>
    <name evidence="9" type="ORF">UFOVP1576_33</name>
    <name evidence="8" type="ORF">UFOVP1633_33</name>
</gene>
<dbReference type="CDD" id="cd06583">
    <property type="entry name" value="PGRP"/>
    <property type="match status" value="1"/>
</dbReference>
<dbReference type="GO" id="GO:0009253">
    <property type="term" value="P:peptidoglycan catabolic process"/>
    <property type="evidence" value="ECO:0007669"/>
    <property type="project" value="InterPro"/>
</dbReference>
<name>A0A6J5Q4S1_9CAUD</name>
<reference evidence="4" key="1">
    <citation type="submission" date="2020-05" db="EMBL/GenBank/DDBJ databases">
        <authorList>
            <person name="Chiriac C."/>
            <person name="Salcher M."/>
            <person name="Ghai R."/>
            <person name="Kavagutti S V."/>
        </authorList>
    </citation>
    <scope>NUCLEOTIDE SEQUENCE</scope>
</reference>
<evidence type="ECO:0000256" key="2">
    <source>
        <dbReference type="ARBA" id="ARBA00022638"/>
    </source>
</evidence>
<dbReference type="InterPro" id="IPR036505">
    <property type="entry name" value="Amidase/PGRP_sf"/>
</dbReference>
<evidence type="ECO:0000313" key="6">
    <source>
        <dbReference type="EMBL" id="CAB4189407.1"/>
    </source>
</evidence>
<evidence type="ECO:0000313" key="4">
    <source>
        <dbReference type="EMBL" id="CAB4179113.1"/>
    </source>
</evidence>
<keyword evidence="2" id="KW-0081">Bacteriolytic enzyme</keyword>
<dbReference type="EMBL" id="LR798420">
    <property type="protein sequence ID" value="CAB5230545.1"/>
    <property type="molecule type" value="Genomic_DNA"/>
</dbReference>
<dbReference type="GO" id="GO:0042742">
    <property type="term" value="P:defense response to bacterium"/>
    <property type="evidence" value="ECO:0007669"/>
    <property type="project" value="UniProtKB-KW"/>
</dbReference>
<proteinExistence type="predicted"/>
<dbReference type="Gene3D" id="3.40.80.10">
    <property type="entry name" value="Peptidoglycan recognition protein-like"/>
    <property type="match status" value="1"/>
</dbReference>
<keyword evidence="1" id="KW-0929">Antimicrobial</keyword>
<evidence type="ECO:0000313" key="8">
    <source>
        <dbReference type="EMBL" id="CAB4220506.1"/>
    </source>
</evidence>
<evidence type="ECO:0000313" key="9">
    <source>
        <dbReference type="EMBL" id="CAB5230545.1"/>
    </source>
</evidence>
<organism evidence="4">
    <name type="scientific">uncultured Caudovirales phage</name>
    <dbReference type="NCBI Taxonomy" id="2100421"/>
    <lineage>
        <taxon>Viruses</taxon>
        <taxon>Duplodnaviria</taxon>
        <taxon>Heunggongvirae</taxon>
        <taxon>Uroviricota</taxon>
        <taxon>Caudoviricetes</taxon>
        <taxon>Peduoviridae</taxon>
        <taxon>Maltschvirus</taxon>
        <taxon>Maltschvirus maltsch</taxon>
    </lineage>
</organism>
<dbReference type="Pfam" id="PF01510">
    <property type="entry name" value="Amidase_2"/>
    <property type="match status" value="1"/>
</dbReference>
<feature type="domain" description="N-acetylmuramoyl-L-alanine amidase" evidence="3">
    <location>
        <begin position="20"/>
        <end position="160"/>
    </location>
</feature>